<evidence type="ECO:0000256" key="4">
    <source>
        <dbReference type="ARBA" id="ARBA00012950"/>
    </source>
</evidence>
<dbReference type="PANTHER" id="PTHR20531">
    <property type="entry name" value="N-ALPHA-ACETYLTRANSFERASE 40"/>
    <property type="match status" value="1"/>
</dbReference>
<dbReference type="VEuPathDB" id="FungiDB:ACJ73_04940"/>
<dbReference type="GO" id="GO:0043998">
    <property type="term" value="F:histone H2A acetyltransferase activity"/>
    <property type="evidence" value="ECO:0007669"/>
    <property type="project" value="InterPro"/>
</dbReference>
<evidence type="ECO:0000256" key="5">
    <source>
        <dbReference type="ARBA" id="ARBA00015043"/>
    </source>
</evidence>
<evidence type="ECO:0000256" key="7">
    <source>
        <dbReference type="ARBA" id="ARBA00022679"/>
    </source>
</evidence>
<dbReference type="Pfam" id="PF00583">
    <property type="entry name" value="Acetyltransf_1"/>
    <property type="match status" value="1"/>
</dbReference>
<dbReference type="EMBL" id="LGTZ01000726">
    <property type="protein sequence ID" value="OJD23708.1"/>
    <property type="molecule type" value="Genomic_DNA"/>
</dbReference>
<feature type="domain" description="N-acetyltransferase" evidence="13">
    <location>
        <begin position="176"/>
        <end position="321"/>
    </location>
</feature>
<keyword evidence="7" id="KW-0808">Transferase</keyword>
<evidence type="ECO:0000256" key="3">
    <source>
        <dbReference type="ARBA" id="ARBA00008870"/>
    </source>
</evidence>
<dbReference type="GO" id="GO:0005737">
    <property type="term" value="C:cytoplasm"/>
    <property type="evidence" value="ECO:0007669"/>
    <property type="project" value="UniProtKB-SubCell"/>
</dbReference>
<dbReference type="Proteomes" id="UP000242791">
    <property type="component" value="Unassembled WGS sequence"/>
</dbReference>
<feature type="region of interest" description="Disordered" evidence="12">
    <location>
        <begin position="190"/>
        <end position="220"/>
    </location>
</feature>
<evidence type="ECO:0000256" key="11">
    <source>
        <dbReference type="ARBA" id="ARBA00049524"/>
    </source>
</evidence>
<dbReference type="AlphaFoldDB" id="A0A1J9R6W0"/>
<comment type="catalytic activity">
    <reaction evidence="11">
        <text>N-terminal L-seryl-[histone H4] + acetyl-CoA = N-terminal N(alpha)-acetyl-L-seryl-[histone H4] + CoA + H(+)</text>
        <dbReference type="Rhea" id="RHEA:50596"/>
        <dbReference type="Rhea" id="RHEA-COMP:12740"/>
        <dbReference type="Rhea" id="RHEA-COMP:12743"/>
        <dbReference type="ChEBI" id="CHEBI:15378"/>
        <dbReference type="ChEBI" id="CHEBI:57287"/>
        <dbReference type="ChEBI" id="CHEBI:57288"/>
        <dbReference type="ChEBI" id="CHEBI:64738"/>
        <dbReference type="ChEBI" id="CHEBI:83690"/>
        <dbReference type="EC" id="2.3.1.257"/>
    </reaction>
</comment>
<feature type="compositionally biased region" description="Basic residues" evidence="12">
    <location>
        <begin position="68"/>
        <end position="78"/>
    </location>
</feature>
<protein>
    <recommendedName>
        <fullName evidence="5">N-alpha-acetyltransferase 40</fullName>
        <ecNumber evidence="4">2.3.1.257</ecNumber>
    </recommendedName>
</protein>
<reference evidence="14 15" key="1">
    <citation type="submission" date="2015-08" db="EMBL/GenBank/DDBJ databases">
        <title>Emmonsia species relationships and genome sequence.</title>
        <authorList>
            <person name="Cuomo C.A."/>
            <person name="Schwartz I.S."/>
            <person name="Kenyon C."/>
            <person name="De Hoog G.S."/>
            <person name="Govender N.P."/>
            <person name="Botha A."/>
            <person name="Moreno L."/>
            <person name="De Vries M."/>
            <person name="Munoz J.F."/>
            <person name="Stielow J.B."/>
        </authorList>
    </citation>
    <scope>NUCLEOTIDE SEQUENCE [LARGE SCALE GENOMIC DNA]</scope>
    <source>
        <strain evidence="14 15">EI222</strain>
    </source>
</reference>
<proteinExistence type="inferred from homology"/>
<dbReference type="GO" id="GO:1990189">
    <property type="term" value="F:protein N-terminal-serine acetyltransferase activity"/>
    <property type="evidence" value="ECO:0007669"/>
    <property type="project" value="UniProtKB-EC"/>
</dbReference>
<keyword evidence="8" id="KW-0539">Nucleus</keyword>
<evidence type="ECO:0000259" key="13">
    <source>
        <dbReference type="PROSITE" id="PS51186"/>
    </source>
</evidence>
<organism evidence="14 15">
    <name type="scientific">Blastomyces percursus</name>
    <dbReference type="NCBI Taxonomy" id="1658174"/>
    <lineage>
        <taxon>Eukaryota</taxon>
        <taxon>Fungi</taxon>
        <taxon>Dikarya</taxon>
        <taxon>Ascomycota</taxon>
        <taxon>Pezizomycotina</taxon>
        <taxon>Eurotiomycetes</taxon>
        <taxon>Eurotiomycetidae</taxon>
        <taxon>Onygenales</taxon>
        <taxon>Ajellomycetaceae</taxon>
        <taxon>Blastomyces</taxon>
    </lineage>
</organism>
<evidence type="ECO:0000256" key="1">
    <source>
        <dbReference type="ARBA" id="ARBA00004123"/>
    </source>
</evidence>
<accession>A0A1J9R6W0</accession>
<feature type="compositionally biased region" description="Low complexity" evidence="12">
    <location>
        <begin position="190"/>
        <end position="204"/>
    </location>
</feature>
<evidence type="ECO:0000256" key="9">
    <source>
        <dbReference type="ARBA" id="ARBA00023315"/>
    </source>
</evidence>
<comment type="catalytic activity">
    <reaction evidence="10">
        <text>N-terminal L-seryl-[histone H2A] + acetyl-CoA = N-terminal N(alpha)-acetyl-L-seryl-[histone H2A] + CoA + H(+)</text>
        <dbReference type="Rhea" id="RHEA:50600"/>
        <dbReference type="Rhea" id="RHEA-COMP:12742"/>
        <dbReference type="Rhea" id="RHEA-COMP:12744"/>
        <dbReference type="ChEBI" id="CHEBI:15378"/>
        <dbReference type="ChEBI" id="CHEBI:57287"/>
        <dbReference type="ChEBI" id="CHEBI:57288"/>
        <dbReference type="ChEBI" id="CHEBI:64738"/>
        <dbReference type="ChEBI" id="CHEBI:83690"/>
        <dbReference type="EC" id="2.3.1.257"/>
    </reaction>
</comment>
<dbReference type="GO" id="GO:0005634">
    <property type="term" value="C:nucleus"/>
    <property type="evidence" value="ECO:0007669"/>
    <property type="project" value="UniProtKB-SubCell"/>
</dbReference>
<dbReference type="EC" id="2.3.1.257" evidence="4"/>
<dbReference type="InterPro" id="IPR016181">
    <property type="entry name" value="Acyl_CoA_acyltransferase"/>
</dbReference>
<dbReference type="SUPFAM" id="SSF55729">
    <property type="entry name" value="Acyl-CoA N-acyltransferases (Nat)"/>
    <property type="match status" value="1"/>
</dbReference>
<dbReference type="InterPro" id="IPR039949">
    <property type="entry name" value="NAA40"/>
</dbReference>
<dbReference type="InterPro" id="IPR000182">
    <property type="entry name" value="GNAT_dom"/>
</dbReference>
<comment type="similarity">
    <text evidence="3">Belongs to the acetyltransferase family. NAA40 subfamily.</text>
</comment>
<evidence type="ECO:0000313" key="14">
    <source>
        <dbReference type="EMBL" id="OJD23708.1"/>
    </source>
</evidence>
<dbReference type="PANTHER" id="PTHR20531:SF1">
    <property type="entry name" value="N-ALPHA-ACETYLTRANSFERASE 40"/>
    <property type="match status" value="1"/>
</dbReference>
<dbReference type="PROSITE" id="PS51186">
    <property type="entry name" value="GNAT"/>
    <property type="match status" value="1"/>
</dbReference>
<dbReference type="OrthoDB" id="424551at2759"/>
<comment type="subcellular location">
    <subcellularLocation>
        <location evidence="2">Cytoplasm</location>
    </subcellularLocation>
    <subcellularLocation>
        <location evidence="1">Nucleus</location>
    </subcellularLocation>
</comment>
<dbReference type="GO" id="GO:0010485">
    <property type="term" value="F:histone H4 acetyltransferase activity"/>
    <property type="evidence" value="ECO:0007669"/>
    <property type="project" value="InterPro"/>
</dbReference>
<evidence type="ECO:0000256" key="10">
    <source>
        <dbReference type="ARBA" id="ARBA00047821"/>
    </source>
</evidence>
<sequence length="343" mass="39253">MLGTLRDEAISVLRRVRDGRIAKPTTASPTNKKHALAISALKRNEMEKILKENESGVSDTGNKESVLPRRKQASCRLKHPTRRPQLVESVNALPLEEFMNRYIPPRIRDLSISVPCTTPTITDQERYDTYSIEIHSSSSMPKTDLESCFLLVKLTSSEMYKHSTTGWSPAKKKNEMKLLDMRYMLLVRSTTPSSPQLPPTTTKSQRQKISDEGARTPQTGGRELGGFLSFMVTYEDEIEVLYCYEIHLVPELQHRGLGKILLGYYEEIGRNIGLKKTLLTVFKANGPAIRFYERLGYVEDEFSPKPMKLRNGHFREYDYMIFSKVIDNTQTTKHDTNSIDVVW</sequence>
<comment type="caution">
    <text evidence="14">The sequence shown here is derived from an EMBL/GenBank/DDBJ whole genome shotgun (WGS) entry which is preliminary data.</text>
</comment>
<dbReference type="CDD" id="cd04301">
    <property type="entry name" value="NAT_SF"/>
    <property type="match status" value="1"/>
</dbReference>
<evidence type="ECO:0000256" key="12">
    <source>
        <dbReference type="SAM" id="MobiDB-lite"/>
    </source>
</evidence>
<keyword evidence="15" id="KW-1185">Reference proteome</keyword>
<dbReference type="Gene3D" id="3.40.630.30">
    <property type="match status" value="1"/>
</dbReference>
<keyword evidence="6" id="KW-0963">Cytoplasm</keyword>
<dbReference type="STRING" id="1658174.A0A1J9R6W0"/>
<feature type="region of interest" description="Disordered" evidence="12">
    <location>
        <begin position="51"/>
        <end position="78"/>
    </location>
</feature>
<evidence type="ECO:0000256" key="8">
    <source>
        <dbReference type="ARBA" id="ARBA00023242"/>
    </source>
</evidence>
<evidence type="ECO:0000256" key="6">
    <source>
        <dbReference type="ARBA" id="ARBA00022490"/>
    </source>
</evidence>
<name>A0A1J9R6W0_9EURO</name>
<evidence type="ECO:0000256" key="2">
    <source>
        <dbReference type="ARBA" id="ARBA00004496"/>
    </source>
</evidence>
<keyword evidence="9" id="KW-0012">Acyltransferase</keyword>
<evidence type="ECO:0000313" key="15">
    <source>
        <dbReference type="Proteomes" id="UP000242791"/>
    </source>
</evidence>
<gene>
    <name evidence="14" type="ORF">ACJ73_04940</name>
</gene>